<dbReference type="EMBL" id="GL883101">
    <property type="protein sequence ID" value="EGG08209.1"/>
    <property type="molecule type" value="Genomic_DNA"/>
</dbReference>
<dbReference type="GeneID" id="18933688"/>
<dbReference type="InParanoid" id="F4RGV8"/>
<dbReference type="KEGG" id="mlr:MELLADRAFT_84994"/>
<keyword evidence="3" id="KW-1185">Reference proteome</keyword>
<sequence>MSRPTVAPPGLRSRAMQATSAIQQNPLDPTIPEESGTPGRYNDSGPGVPQGFMDIFDQDMDSSSDELESLYGPSHLNDVAFPDSRESSVDLDEILDGSSKSDSGTESSPENDQRAITDTCLPWYPLRKKEHAAALLMLGTSRDLMSTAEYTRIRCILKNVLHVDLPDLGHLKNIRKDLKARFGLRVLEQISPLGNPCFTLSVTDIISQELSNPEVAPNIEFLPEDDKAVVVDRFSQSKKWREDLPPSLRVPMVDVDGEHFYIYEPAQLADSLVSHGPGGSHHFRVAPEPKFDSPTLLDVDVQTFACSFTRIELQNGNKWCDSAATHLLQH</sequence>
<feature type="region of interest" description="Disordered" evidence="1">
    <location>
        <begin position="94"/>
        <end position="116"/>
    </location>
</feature>
<organism evidence="3">
    <name type="scientific">Melampsora larici-populina (strain 98AG31 / pathotype 3-4-7)</name>
    <name type="common">Poplar leaf rust fungus</name>
    <dbReference type="NCBI Taxonomy" id="747676"/>
    <lineage>
        <taxon>Eukaryota</taxon>
        <taxon>Fungi</taxon>
        <taxon>Dikarya</taxon>
        <taxon>Basidiomycota</taxon>
        <taxon>Pucciniomycotina</taxon>
        <taxon>Pucciniomycetes</taxon>
        <taxon>Pucciniales</taxon>
        <taxon>Melampsoraceae</taxon>
        <taxon>Melampsora</taxon>
    </lineage>
</organism>
<gene>
    <name evidence="2" type="ORF">MELLADRAFT_84994</name>
</gene>
<dbReference type="VEuPathDB" id="FungiDB:MELLADRAFT_84994"/>
<feature type="compositionally biased region" description="Polar residues" evidence="1">
    <location>
        <begin position="16"/>
        <end position="27"/>
    </location>
</feature>
<name>F4RGV8_MELLP</name>
<reference evidence="3" key="1">
    <citation type="journal article" date="2011" name="Proc. Natl. Acad. Sci. U.S.A.">
        <title>Obligate biotrophy features unraveled by the genomic analysis of rust fungi.</title>
        <authorList>
            <person name="Duplessis S."/>
            <person name="Cuomo C.A."/>
            <person name="Lin Y.-C."/>
            <person name="Aerts A."/>
            <person name="Tisserant E."/>
            <person name="Veneault-Fourrey C."/>
            <person name="Joly D.L."/>
            <person name="Hacquard S."/>
            <person name="Amselem J."/>
            <person name="Cantarel B.L."/>
            <person name="Chiu R."/>
            <person name="Coutinho P.M."/>
            <person name="Feau N."/>
            <person name="Field M."/>
            <person name="Frey P."/>
            <person name="Gelhaye E."/>
            <person name="Goldberg J."/>
            <person name="Grabherr M.G."/>
            <person name="Kodira C.D."/>
            <person name="Kohler A."/>
            <person name="Kuees U."/>
            <person name="Lindquist E.A."/>
            <person name="Lucas S.M."/>
            <person name="Mago R."/>
            <person name="Mauceli E."/>
            <person name="Morin E."/>
            <person name="Murat C."/>
            <person name="Pangilinan J.L."/>
            <person name="Park R."/>
            <person name="Pearson M."/>
            <person name="Quesneville H."/>
            <person name="Rouhier N."/>
            <person name="Sakthikumar S."/>
            <person name="Salamov A.A."/>
            <person name="Schmutz J."/>
            <person name="Selles B."/>
            <person name="Shapiro H."/>
            <person name="Tanguay P."/>
            <person name="Tuskan G.A."/>
            <person name="Henrissat B."/>
            <person name="Van de Peer Y."/>
            <person name="Rouze P."/>
            <person name="Ellis J.G."/>
            <person name="Dodds P.N."/>
            <person name="Schein J.E."/>
            <person name="Zhong S."/>
            <person name="Hamelin R.C."/>
            <person name="Grigoriev I.V."/>
            <person name="Szabo L.J."/>
            <person name="Martin F."/>
        </authorList>
    </citation>
    <scope>NUCLEOTIDE SEQUENCE [LARGE SCALE GENOMIC DNA]</scope>
    <source>
        <strain evidence="3">98AG31 / pathotype 3-4-7</strain>
    </source>
</reference>
<feature type="compositionally biased region" description="Low complexity" evidence="1">
    <location>
        <begin position="96"/>
        <end position="108"/>
    </location>
</feature>
<dbReference type="RefSeq" id="XP_007408407.1">
    <property type="nucleotide sequence ID" value="XM_007408345.1"/>
</dbReference>
<dbReference type="AlphaFoldDB" id="F4RGV8"/>
<feature type="compositionally biased region" description="Acidic residues" evidence="1">
    <location>
        <begin position="56"/>
        <end position="68"/>
    </location>
</feature>
<dbReference type="PANTHER" id="PTHR31912:SF34">
    <property type="entry name" value="NOTOCHORD-RELATED PROTEIN"/>
    <property type="match status" value="1"/>
</dbReference>
<dbReference type="PANTHER" id="PTHR31912">
    <property type="entry name" value="IP13529P"/>
    <property type="match status" value="1"/>
</dbReference>
<feature type="region of interest" description="Disordered" evidence="1">
    <location>
        <begin position="1"/>
        <end position="75"/>
    </location>
</feature>
<evidence type="ECO:0000313" key="2">
    <source>
        <dbReference type="EMBL" id="EGG08209.1"/>
    </source>
</evidence>
<proteinExistence type="predicted"/>
<evidence type="ECO:0000256" key="1">
    <source>
        <dbReference type="SAM" id="MobiDB-lite"/>
    </source>
</evidence>
<dbReference type="OrthoDB" id="2881727at2759"/>
<protein>
    <submittedName>
        <fullName evidence="2">Uncharacterized protein</fullName>
    </submittedName>
</protein>
<dbReference type="HOGENOM" id="CLU_004591_5_2_1"/>
<evidence type="ECO:0000313" key="3">
    <source>
        <dbReference type="Proteomes" id="UP000001072"/>
    </source>
</evidence>
<dbReference type="Proteomes" id="UP000001072">
    <property type="component" value="Unassembled WGS sequence"/>
</dbReference>
<accession>F4RGV8</accession>